<proteinExistence type="predicted"/>
<sequence>RHTTMPLISFEGVEVDIPAKLQGIQFSFSGGALTIQCRNFTGDVVLSKPDSPSMGNEMSMNLLSSFSNTVQSLPEVSSIEMSNATVKEETQTASRKRAESPNASSKGDSADEVEAVPKRLRPNFLNDVEQTMLLAQLEASQVSQQEKLDAVDNLVGEFDKADDDDSEPVPEPMAVDVPAATEPSTPSPIRTQVSPASSAVKGKKGGLKKKLFSPEPTKKNSPPSTGKKGRGKKAAESTQLSIRDMMMTANLPGLCVAFDGGSLPIANVSADMATGRELKWELVEVKGNTPAERWGHTLTKIGKDKMVLYGGANDDEETLGDLFVFNMTKREWSRPINCESILRTWHDAVFLESKNLLLVFGGERVVGEGQTDALSDIMVLDTTCFLWYPPAVSGVGPMARSGHTCTAVGDDVVVFGGSRGRSRQSTVHVLDSNTWHWRSIKVEGKPPTARTYHSAVAVGESVVVFGGNDNKKCFSSVHVLKKKDEDGSVWSWFHPCVVGKAPTARTGHSATLVSASKILIYGGWDPQQEGDGTSNVFGDAFVLDTESWEWEPATIQPSDDGVALTPRVGHRAVADADGSVFLFGGQDAHEKRLNGIHALHFQATTEPSKA</sequence>
<dbReference type="Pfam" id="PF24681">
    <property type="entry name" value="Kelch_KLHDC2_KLHL20_DRC7"/>
    <property type="match status" value="1"/>
</dbReference>
<keyword evidence="5" id="KW-1185">Reference proteome</keyword>
<protein>
    <recommendedName>
        <fullName evidence="6">Kelch repeat-containing protein</fullName>
    </recommendedName>
</protein>
<dbReference type="InterPro" id="IPR011043">
    <property type="entry name" value="Gal_Oxase/kelch_b-propeller"/>
</dbReference>
<feature type="region of interest" description="Disordered" evidence="3">
    <location>
        <begin position="158"/>
        <end position="237"/>
    </location>
</feature>
<keyword evidence="1" id="KW-0880">Kelch repeat</keyword>
<reference evidence="4" key="1">
    <citation type="submission" date="2022-11" db="EMBL/GenBank/DDBJ databases">
        <authorList>
            <person name="Morgan W.R."/>
            <person name="Tartar A."/>
        </authorList>
    </citation>
    <scope>NUCLEOTIDE SEQUENCE</scope>
    <source>
        <strain evidence="4">ARSEF 373</strain>
    </source>
</reference>
<accession>A0AAV2YIK9</accession>
<dbReference type="Proteomes" id="UP001146120">
    <property type="component" value="Unassembled WGS sequence"/>
</dbReference>
<organism evidence="4 5">
    <name type="scientific">Lagenidium giganteum</name>
    <dbReference type="NCBI Taxonomy" id="4803"/>
    <lineage>
        <taxon>Eukaryota</taxon>
        <taxon>Sar</taxon>
        <taxon>Stramenopiles</taxon>
        <taxon>Oomycota</taxon>
        <taxon>Peronosporomycetes</taxon>
        <taxon>Pythiales</taxon>
        <taxon>Pythiaceae</taxon>
    </lineage>
</organism>
<evidence type="ECO:0000313" key="4">
    <source>
        <dbReference type="EMBL" id="DAZ92564.1"/>
    </source>
</evidence>
<dbReference type="PANTHER" id="PTHR46093:SF18">
    <property type="entry name" value="FIBRONECTIN TYPE-III DOMAIN-CONTAINING PROTEIN"/>
    <property type="match status" value="1"/>
</dbReference>
<feature type="non-terminal residue" evidence="4">
    <location>
        <position position="1"/>
    </location>
</feature>
<name>A0AAV2YIK9_9STRA</name>
<evidence type="ECO:0008006" key="6">
    <source>
        <dbReference type="Google" id="ProtNLM"/>
    </source>
</evidence>
<dbReference type="PANTHER" id="PTHR46093">
    <property type="entry name" value="ACYL-COA-BINDING DOMAIN-CONTAINING PROTEIN 5"/>
    <property type="match status" value="1"/>
</dbReference>
<evidence type="ECO:0000256" key="2">
    <source>
        <dbReference type="ARBA" id="ARBA00022737"/>
    </source>
</evidence>
<evidence type="ECO:0000313" key="5">
    <source>
        <dbReference type="Proteomes" id="UP001146120"/>
    </source>
</evidence>
<dbReference type="SUPFAM" id="SSF117281">
    <property type="entry name" value="Kelch motif"/>
    <property type="match status" value="1"/>
</dbReference>
<dbReference type="Gene3D" id="2.120.10.80">
    <property type="entry name" value="Kelch-type beta propeller"/>
    <property type="match status" value="2"/>
</dbReference>
<dbReference type="EMBL" id="DAKRPA010000435">
    <property type="protein sequence ID" value="DAZ92564.1"/>
    <property type="molecule type" value="Genomic_DNA"/>
</dbReference>
<evidence type="ECO:0000256" key="1">
    <source>
        <dbReference type="ARBA" id="ARBA00022441"/>
    </source>
</evidence>
<gene>
    <name evidence="4" type="ORF">N0F65_012794</name>
</gene>
<feature type="compositionally biased region" description="Basic residues" evidence="3">
    <location>
        <begin position="201"/>
        <end position="211"/>
    </location>
</feature>
<feature type="region of interest" description="Disordered" evidence="3">
    <location>
        <begin position="77"/>
        <end position="116"/>
    </location>
</feature>
<feature type="compositionally biased region" description="Polar residues" evidence="3">
    <location>
        <begin position="182"/>
        <end position="197"/>
    </location>
</feature>
<reference evidence="4" key="2">
    <citation type="journal article" date="2023" name="Microbiol Resour">
        <title>Decontamination and Annotation of the Draft Genome Sequence of the Oomycete Lagenidium giganteum ARSEF 373.</title>
        <authorList>
            <person name="Morgan W.R."/>
            <person name="Tartar A."/>
        </authorList>
    </citation>
    <scope>NUCLEOTIDE SEQUENCE</scope>
    <source>
        <strain evidence="4">ARSEF 373</strain>
    </source>
</reference>
<keyword evidence="2" id="KW-0677">Repeat</keyword>
<evidence type="ECO:0000256" key="3">
    <source>
        <dbReference type="SAM" id="MobiDB-lite"/>
    </source>
</evidence>
<dbReference type="InterPro" id="IPR015915">
    <property type="entry name" value="Kelch-typ_b-propeller"/>
</dbReference>
<dbReference type="AlphaFoldDB" id="A0AAV2YIK9"/>
<dbReference type="SUPFAM" id="SSF50965">
    <property type="entry name" value="Galactose oxidase, central domain"/>
    <property type="match status" value="1"/>
</dbReference>
<comment type="caution">
    <text evidence="4">The sequence shown here is derived from an EMBL/GenBank/DDBJ whole genome shotgun (WGS) entry which is preliminary data.</text>
</comment>